<evidence type="ECO:0000313" key="11">
    <source>
        <dbReference type="Proteomes" id="UP000005753"/>
    </source>
</evidence>
<evidence type="ECO:0000313" key="10">
    <source>
        <dbReference type="EMBL" id="EIM57338.1"/>
    </source>
</evidence>
<dbReference type="EMBL" id="CM001487">
    <property type="protein sequence ID" value="EIM57338.1"/>
    <property type="molecule type" value="Genomic_DNA"/>
</dbReference>
<evidence type="ECO:0000259" key="9">
    <source>
        <dbReference type="PROSITE" id="PS51918"/>
    </source>
</evidence>
<dbReference type="GO" id="GO:0016840">
    <property type="term" value="F:carbon-nitrogen lyase activity"/>
    <property type="evidence" value="ECO:0007669"/>
    <property type="project" value="UniProtKB-UniRule"/>
</dbReference>
<protein>
    <recommendedName>
        <fullName evidence="8">7-carboxy-7-deazaguanine synthase</fullName>
        <shortName evidence="8">CDG synthase</shortName>
        <ecNumber evidence="8">4.3.99.3</ecNumber>
    </recommendedName>
    <alternativeName>
        <fullName evidence="8">Queuosine biosynthesis protein QueE</fullName>
    </alternativeName>
</protein>
<keyword evidence="6 8" id="KW-0411">Iron-sulfur</keyword>
<accession>I5AU65</accession>
<keyword evidence="7 8" id="KW-0456">Lyase</keyword>
<feature type="binding site" evidence="8">
    <location>
        <position position="33"/>
    </location>
    <ligand>
        <name>[4Fe-4S] cluster</name>
        <dbReference type="ChEBI" id="CHEBI:49883"/>
        <note>4Fe-4S-S-AdoMet</note>
    </ligand>
</feature>
<dbReference type="Gene3D" id="3.20.20.70">
    <property type="entry name" value="Aldolase class I"/>
    <property type="match status" value="1"/>
</dbReference>
<evidence type="ECO:0000256" key="2">
    <source>
        <dbReference type="ARBA" id="ARBA00022691"/>
    </source>
</evidence>
<dbReference type="GO" id="GO:1904047">
    <property type="term" value="F:S-adenosyl-L-methionine binding"/>
    <property type="evidence" value="ECO:0007669"/>
    <property type="project" value="UniProtKB-UniRule"/>
</dbReference>
<proteinExistence type="inferred from homology"/>
<comment type="subunit">
    <text evidence="8">Homodimer.</text>
</comment>
<keyword evidence="2 8" id="KW-0949">S-adenosyl-L-methionine</keyword>
<comment type="catalytic activity">
    <reaction evidence="8">
        <text>6-carboxy-5,6,7,8-tetrahydropterin + H(+) = 7-carboxy-7-carbaguanine + NH4(+)</text>
        <dbReference type="Rhea" id="RHEA:27974"/>
        <dbReference type="ChEBI" id="CHEBI:15378"/>
        <dbReference type="ChEBI" id="CHEBI:28938"/>
        <dbReference type="ChEBI" id="CHEBI:61032"/>
        <dbReference type="ChEBI" id="CHEBI:61036"/>
        <dbReference type="EC" id="4.3.99.3"/>
    </reaction>
</comment>
<dbReference type="GO" id="GO:0000287">
    <property type="term" value="F:magnesium ion binding"/>
    <property type="evidence" value="ECO:0007669"/>
    <property type="project" value="UniProtKB-UniRule"/>
</dbReference>
<keyword evidence="5 8" id="KW-0408">Iron</keyword>
<feature type="binding site" evidence="8">
    <location>
        <position position="29"/>
    </location>
    <ligand>
        <name>[4Fe-4S] cluster</name>
        <dbReference type="ChEBI" id="CHEBI:49883"/>
        <note>4Fe-4S-S-AdoMet</note>
    </ligand>
</feature>
<comment type="caution">
    <text evidence="8">Lacks conserved residue(s) required for the propagation of feature annotation.</text>
</comment>
<dbReference type="STRING" id="633697.EubceDRAFT1_1549"/>
<dbReference type="CDD" id="cd01335">
    <property type="entry name" value="Radical_SAM"/>
    <property type="match status" value="1"/>
</dbReference>
<dbReference type="InterPro" id="IPR024924">
    <property type="entry name" value="7-CO-7-deazaguanine_synth-like"/>
</dbReference>
<comment type="cofactor">
    <cofactor evidence="8">
        <name>Mg(2+)</name>
        <dbReference type="ChEBI" id="CHEBI:18420"/>
    </cofactor>
</comment>
<dbReference type="SFLD" id="SFLDS00029">
    <property type="entry name" value="Radical_SAM"/>
    <property type="match status" value="1"/>
</dbReference>
<dbReference type="Proteomes" id="UP000005753">
    <property type="component" value="Chromosome"/>
</dbReference>
<keyword evidence="1 8" id="KW-0004">4Fe-4S</keyword>
<keyword evidence="3 8" id="KW-0479">Metal-binding</keyword>
<dbReference type="InterPro" id="IPR007197">
    <property type="entry name" value="rSAM"/>
</dbReference>
<dbReference type="InterPro" id="IPR023868">
    <property type="entry name" value="7-CO-7-deazaGua_synth_put_Clo"/>
</dbReference>
<dbReference type="PROSITE" id="PS51918">
    <property type="entry name" value="RADICAL_SAM"/>
    <property type="match status" value="1"/>
</dbReference>
<dbReference type="GO" id="GO:0051539">
    <property type="term" value="F:4 iron, 4 sulfur cluster binding"/>
    <property type="evidence" value="ECO:0007669"/>
    <property type="project" value="UniProtKB-UniRule"/>
</dbReference>
<dbReference type="InterPro" id="IPR058240">
    <property type="entry name" value="rSAM_sf"/>
</dbReference>
<dbReference type="HOGENOM" id="CLU_066739_2_0_9"/>
<dbReference type="UniPathway" id="UPA00391"/>
<evidence type="ECO:0000256" key="8">
    <source>
        <dbReference type="HAMAP-Rule" id="MF_00917"/>
    </source>
</evidence>
<dbReference type="PIRSF" id="PIRSF000370">
    <property type="entry name" value="QueE"/>
    <property type="match status" value="1"/>
</dbReference>
<name>I5AU65_EUBC6</name>
<dbReference type="InterPro" id="IPR013785">
    <property type="entry name" value="Aldolase_TIM"/>
</dbReference>
<dbReference type="eggNOG" id="COG0602">
    <property type="taxonomic scope" value="Bacteria"/>
</dbReference>
<evidence type="ECO:0000256" key="3">
    <source>
        <dbReference type="ARBA" id="ARBA00022723"/>
    </source>
</evidence>
<feature type="binding site" evidence="8">
    <location>
        <position position="38"/>
    </location>
    <ligand>
        <name>Mg(2+)</name>
        <dbReference type="ChEBI" id="CHEBI:18420"/>
    </ligand>
</feature>
<feature type="binding site" evidence="8">
    <location>
        <position position="36"/>
    </location>
    <ligand>
        <name>[4Fe-4S] cluster</name>
        <dbReference type="ChEBI" id="CHEBI:49883"/>
        <note>4Fe-4S-S-AdoMet</note>
    </ligand>
</feature>
<gene>
    <name evidence="8" type="primary">queE</name>
    <name evidence="10" type="ORF">EubceDRAFT1_1549</name>
</gene>
<feature type="binding site" evidence="8">
    <location>
        <position position="73"/>
    </location>
    <ligand>
        <name>S-adenosyl-L-methionine</name>
        <dbReference type="ChEBI" id="CHEBI:59789"/>
    </ligand>
</feature>
<dbReference type="PANTHER" id="PTHR42836">
    <property type="entry name" value="7-CARBOXY-7-DEAZAGUANINE SYNTHASE"/>
    <property type="match status" value="1"/>
</dbReference>
<dbReference type="EC" id="4.3.99.3" evidence="8"/>
<evidence type="ECO:0000256" key="6">
    <source>
        <dbReference type="ARBA" id="ARBA00023014"/>
    </source>
</evidence>
<evidence type="ECO:0000256" key="4">
    <source>
        <dbReference type="ARBA" id="ARBA00022842"/>
    </source>
</evidence>
<dbReference type="OrthoDB" id="9792276at2"/>
<keyword evidence="4 8" id="KW-0460">Magnesium</keyword>
<reference evidence="10 11" key="2">
    <citation type="submission" date="2012-02" db="EMBL/GenBank/DDBJ databases">
        <title>Improved High-Quality Draft sequence of Eubacterium cellulosolvens 6.</title>
        <authorList>
            <consortium name="US DOE Joint Genome Institute"/>
            <person name="Lucas S."/>
            <person name="Han J."/>
            <person name="Lapidus A."/>
            <person name="Cheng J.-F."/>
            <person name="Goodwin L."/>
            <person name="Pitluck S."/>
            <person name="Peters L."/>
            <person name="Mikhailova N."/>
            <person name="Gu W."/>
            <person name="Detter J.C."/>
            <person name="Han C."/>
            <person name="Tapia R."/>
            <person name="Land M."/>
            <person name="Hauser L."/>
            <person name="Kyrpides N."/>
            <person name="Ivanova N."/>
            <person name="Pagani I."/>
            <person name="Johnson E."/>
            <person name="Mukhopadhyay B."/>
            <person name="Anderson I."/>
            <person name="Woyke T."/>
        </authorList>
    </citation>
    <scope>NUCLEOTIDE SEQUENCE [LARGE SCALE GENOMIC DNA]</scope>
    <source>
        <strain evidence="10 11">6</strain>
    </source>
</reference>
<dbReference type="Pfam" id="PF04055">
    <property type="entry name" value="Radical_SAM"/>
    <property type="match status" value="1"/>
</dbReference>
<feature type="binding site" evidence="8">
    <location>
        <begin position="10"/>
        <end position="12"/>
    </location>
    <ligand>
        <name>substrate</name>
    </ligand>
</feature>
<keyword evidence="8" id="KW-0671">Queuosine biosynthesis</keyword>
<comment type="function">
    <text evidence="8">Catalyzes the complex heterocyclic radical-mediated conversion of 6-carboxy-5,6,7,8-tetrahydropterin (CPH4) to 7-carboxy-7-deazaguanine (CDG), a step common to the biosynthetic pathways of all 7-deazapurine-containing compounds.</text>
</comment>
<comment type="similarity">
    <text evidence="8">Belongs to the radical SAM superfamily. 7-carboxy-7-deazaguanine synthase family.</text>
</comment>
<evidence type="ECO:0000256" key="7">
    <source>
        <dbReference type="ARBA" id="ARBA00023239"/>
    </source>
</evidence>
<evidence type="ECO:0000256" key="5">
    <source>
        <dbReference type="ARBA" id="ARBA00023004"/>
    </source>
</evidence>
<comment type="cofactor">
    <cofactor evidence="8">
        <name>S-adenosyl-L-methionine</name>
        <dbReference type="ChEBI" id="CHEBI:59789"/>
    </cofactor>
    <text evidence="8">Binds 1 S-adenosyl-L-methionine per subunit.</text>
</comment>
<feature type="binding site" evidence="8">
    <location>
        <position position="71"/>
    </location>
    <ligand>
        <name>substrate</name>
    </ligand>
</feature>
<comment type="pathway">
    <text evidence="8">Purine metabolism; 7-cyano-7-deazaguanine biosynthesis.</text>
</comment>
<dbReference type="AlphaFoldDB" id="I5AU65"/>
<dbReference type="NCBIfam" id="TIGR03963">
    <property type="entry name" value="rSAM_QueE_Clost"/>
    <property type="match status" value="1"/>
</dbReference>
<dbReference type="SUPFAM" id="SSF102114">
    <property type="entry name" value="Radical SAM enzymes"/>
    <property type="match status" value="1"/>
</dbReference>
<feature type="domain" description="Radical SAM core" evidence="9">
    <location>
        <begin position="16"/>
        <end position="213"/>
    </location>
</feature>
<sequence>MKVVEKFVSINGEGTHAGELAVFVRFRGCNLNCSYCDTMWANEPGCPYAEESPEQIVSYIEETKVKNVTLTGGEPLLQKEMPELLRLLSEKKELRVEIETNGAVDLSGFRNGGGCVFTMDYKLPSSGCENGMRTENFSILEKKDTVKFVVGSRVDLERADQIIQEYGLIDRCHVYFSPVFGKIEPEQIVNYMVEHRLNGVRIQIQIHKVIWDPNRRGV</sequence>
<keyword evidence="11" id="KW-1185">Reference proteome</keyword>
<comment type="cofactor">
    <cofactor evidence="8">
        <name>[4Fe-4S] cluster</name>
        <dbReference type="ChEBI" id="CHEBI:49883"/>
    </cofactor>
    <text evidence="8">Binds 1 [4Fe-4S] cluster. The cluster is coordinated with 3 cysteines and an exchangeable S-adenosyl-L-methionine.</text>
</comment>
<feature type="binding site" evidence="8">
    <location>
        <begin position="35"/>
        <end position="37"/>
    </location>
    <ligand>
        <name>S-adenosyl-L-methionine</name>
        <dbReference type="ChEBI" id="CHEBI:59789"/>
    </ligand>
</feature>
<dbReference type="HAMAP" id="MF_00917">
    <property type="entry name" value="QueE"/>
    <property type="match status" value="1"/>
</dbReference>
<dbReference type="PANTHER" id="PTHR42836:SF1">
    <property type="entry name" value="7-CARBOXY-7-DEAZAGUANINE SYNTHASE"/>
    <property type="match status" value="1"/>
</dbReference>
<reference evidence="10 11" key="1">
    <citation type="submission" date="2010-08" db="EMBL/GenBank/DDBJ databases">
        <authorList>
            <consortium name="US DOE Joint Genome Institute (JGI-PGF)"/>
            <person name="Lucas S."/>
            <person name="Copeland A."/>
            <person name="Lapidus A."/>
            <person name="Cheng J.-F."/>
            <person name="Bruce D."/>
            <person name="Goodwin L."/>
            <person name="Pitluck S."/>
            <person name="Land M.L."/>
            <person name="Hauser L."/>
            <person name="Chang Y.-J."/>
            <person name="Anderson I.J."/>
            <person name="Johnson E."/>
            <person name="Mulhopadhyay B."/>
            <person name="Kyrpides N."/>
            <person name="Woyke T.J."/>
        </authorList>
    </citation>
    <scope>NUCLEOTIDE SEQUENCE [LARGE SCALE GENOMIC DNA]</scope>
    <source>
        <strain evidence="10 11">6</strain>
    </source>
</reference>
<feature type="binding site" evidence="8">
    <location>
        <position position="25"/>
    </location>
    <ligand>
        <name>substrate</name>
    </ligand>
</feature>
<evidence type="ECO:0000256" key="1">
    <source>
        <dbReference type="ARBA" id="ARBA00022485"/>
    </source>
</evidence>
<dbReference type="GO" id="GO:0008616">
    <property type="term" value="P:tRNA queuosine(34) biosynthetic process"/>
    <property type="evidence" value="ECO:0007669"/>
    <property type="project" value="UniProtKB-UniRule"/>
</dbReference>
<organism evidence="10 11">
    <name type="scientific">Eubacterium cellulosolvens (strain ATCC 43171 / JCM 9499 / 6)</name>
    <name type="common">Cillobacterium cellulosolvens</name>
    <dbReference type="NCBI Taxonomy" id="633697"/>
    <lineage>
        <taxon>Bacteria</taxon>
        <taxon>Bacillati</taxon>
        <taxon>Bacillota</taxon>
        <taxon>Clostridia</taxon>
        <taxon>Eubacteriales</taxon>
        <taxon>Eubacteriaceae</taxon>
        <taxon>Eubacterium</taxon>
    </lineage>
</organism>